<comment type="caution">
    <text evidence="1">The sequence shown here is derived from an EMBL/GenBank/DDBJ whole genome shotgun (WGS) entry which is preliminary data.</text>
</comment>
<organism evidence="1 2">
    <name type="scientific">Bauhinia variegata</name>
    <name type="common">Purple orchid tree</name>
    <name type="synonym">Phanera variegata</name>
    <dbReference type="NCBI Taxonomy" id="167791"/>
    <lineage>
        <taxon>Eukaryota</taxon>
        <taxon>Viridiplantae</taxon>
        <taxon>Streptophyta</taxon>
        <taxon>Embryophyta</taxon>
        <taxon>Tracheophyta</taxon>
        <taxon>Spermatophyta</taxon>
        <taxon>Magnoliopsida</taxon>
        <taxon>eudicotyledons</taxon>
        <taxon>Gunneridae</taxon>
        <taxon>Pentapetalae</taxon>
        <taxon>rosids</taxon>
        <taxon>fabids</taxon>
        <taxon>Fabales</taxon>
        <taxon>Fabaceae</taxon>
        <taxon>Cercidoideae</taxon>
        <taxon>Cercideae</taxon>
        <taxon>Bauhiniinae</taxon>
        <taxon>Bauhinia</taxon>
    </lineage>
</organism>
<evidence type="ECO:0000313" key="2">
    <source>
        <dbReference type="Proteomes" id="UP000828941"/>
    </source>
</evidence>
<dbReference type="EMBL" id="CM039436">
    <property type="protein sequence ID" value="KAI4313255.1"/>
    <property type="molecule type" value="Genomic_DNA"/>
</dbReference>
<accession>A0ACB9LP91</accession>
<gene>
    <name evidence="1" type="ORF">L6164_026246</name>
</gene>
<protein>
    <submittedName>
        <fullName evidence="1">Uncharacterized protein</fullName>
    </submittedName>
</protein>
<sequence>MAGFLDIDVKPKAKHSCVENLRTQSVEEVNSTPKQKELSAGYSGGINHGGEEGPGTLGSEQEMVLAGAGVVADTPEVGVRCTGVDNQRRGKAYTQKRKGRIAVLVFFGRLGLLNQEYLLLRLGHFTDLVLAKHIWRWRSFFRVQISSFAQE</sequence>
<reference evidence="1 2" key="1">
    <citation type="journal article" date="2022" name="DNA Res.">
        <title>Chromosomal-level genome assembly of the orchid tree Bauhinia variegata (Leguminosae; Cercidoideae) supports the allotetraploid origin hypothesis of Bauhinia.</title>
        <authorList>
            <person name="Zhong Y."/>
            <person name="Chen Y."/>
            <person name="Zheng D."/>
            <person name="Pang J."/>
            <person name="Liu Y."/>
            <person name="Luo S."/>
            <person name="Meng S."/>
            <person name="Qian L."/>
            <person name="Wei D."/>
            <person name="Dai S."/>
            <person name="Zhou R."/>
        </authorList>
    </citation>
    <scope>NUCLEOTIDE SEQUENCE [LARGE SCALE GENOMIC DNA]</scope>
    <source>
        <strain evidence="1">BV-YZ2020</strain>
    </source>
</reference>
<proteinExistence type="predicted"/>
<dbReference type="Proteomes" id="UP000828941">
    <property type="component" value="Chromosome 11"/>
</dbReference>
<evidence type="ECO:0000313" key="1">
    <source>
        <dbReference type="EMBL" id="KAI4313255.1"/>
    </source>
</evidence>
<keyword evidence="2" id="KW-1185">Reference proteome</keyword>
<name>A0ACB9LP91_BAUVA</name>